<organism evidence="11 12">
    <name type="scientific">Brachypteracias leptosomus</name>
    <name type="common">short-legged ground-roller</name>
    <dbReference type="NCBI Taxonomy" id="135165"/>
    <lineage>
        <taxon>Eukaryota</taxon>
        <taxon>Metazoa</taxon>
        <taxon>Chordata</taxon>
        <taxon>Craniata</taxon>
        <taxon>Vertebrata</taxon>
        <taxon>Euteleostomi</taxon>
        <taxon>Archelosauria</taxon>
        <taxon>Archosauria</taxon>
        <taxon>Dinosauria</taxon>
        <taxon>Saurischia</taxon>
        <taxon>Theropoda</taxon>
        <taxon>Coelurosauria</taxon>
        <taxon>Aves</taxon>
        <taxon>Neognathae</taxon>
        <taxon>Neoaves</taxon>
        <taxon>Telluraves</taxon>
        <taxon>Coraciimorphae</taxon>
        <taxon>Coraciiformes</taxon>
        <taxon>Brachypteraciidae</taxon>
        <taxon>Brachypteracias</taxon>
    </lineage>
</organism>
<comment type="caution">
    <text evidence="11">The sequence shown here is derived from an EMBL/GenBank/DDBJ whole genome shotgun (WGS) entry which is preliminary data.</text>
</comment>
<keyword evidence="8" id="KW-1015">Disulfide bond</keyword>
<keyword evidence="4" id="KW-0548">Nucleotidyltransferase</keyword>
<reference evidence="11 12" key="1">
    <citation type="submission" date="2019-09" db="EMBL/GenBank/DDBJ databases">
        <title>Bird 10,000 Genomes (B10K) Project - Family phase.</title>
        <authorList>
            <person name="Zhang G."/>
        </authorList>
    </citation>
    <scope>NUCLEOTIDE SEQUENCE [LARGE SCALE GENOMIC DNA]</scope>
    <source>
        <strain evidence="11">B10K-DU-012-52</strain>
    </source>
</reference>
<dbReference type="PROSITE" id="PS51996">
    <property type="entry name" value="TR_MART"/>
    <property type="match status" value="1"/>
</dbReference>
<proteinExistence type="inferred from homology"/>
<keyword evidence="6 10" id="KW-0521">NADP</keyword>
<evidence type="ECO:0000256" key="8">
    <source>
        <dbReference type="ARBA" id="ARBA00023157"/>
    </source>
</evidence>
<keyword evidence="5" id="KW-0732">Signal</keyword>
<evidence type="ECO:0000256" key="7">
    <source>
        <dbReference type="ARBA" id="ARBA00023027"/>
    </source>
</evidence>
<dbReference type="EC" id="2.4.2.31" evidence="10"/>
<dbReference type="OrthoDB" id="423533at2759"/>
<dbReference type="Proteomes" id="UP000520535">
    <property type="component" value="Unassembled WGS sequence"/>
</dbReference>
<keyword evidence="7 10" id="KW-0520">NAD</keyword>
<evidence type="ECO:0000256" key="3">
    <source>
        <dbReference type="ARBA" id="ARBA00022679"/>
    </source>
</evidence>
<dbReference type="PANTHER" id="PTHR10339:SF19">
    <property type="entry name" value="GPI-LINKED NAD(P)(+)--ARGININE ADP-RIBOSYLTRANSFERASE 1"/>
    <property type="match status" value="1"/>
</dbReference>
<feature type="non-terminal residue" evidence="11">
    <location>
        <position position="1"/>
    </location>
</feature>
<sequence length="79" mass="9308">SEALRALREARPRRCHQSYRGVQGIRFAARRHQLVRFGHFTSASLQRNRTLPFGQDTFFSVETCYGVPIRDFSFYPEEE</sequence>
<dbReference type="GO" id="GO:0106274">
    <property type="term" value="F:NAD+-protein-arginine ADP-ribosyltransferase activity"/>
    <property type="evidence" value="ECO:0007669"/>
    <property type="project" value="UniProtKB-EC"/>
</dbReference>
<evidence type="ECO:0000313" key="12">
    <source>
        <dbReference type="Proteomes" id="UP000520535"/>
    </source>
</evidence>
<comment type="catalytic activity">
    <reaction evidence="9 10">
        <text>L-arginyl-[protein] + NAD(+) = N(omega)-(ADP-D-ribosyl)-L-arginyl-[protein] + nicotinamide + H(+)</text>
        <dbReference type="Rhea" id="RHEA:19149"/>
        <dbReference type="Rhea" id="RHEA-COMP:10532"/>
        <dbReference type="Rhea" id="RHEA-COMP:15087"/>
        <dbReference type="ChEBI" id="CHEBI:15378"/>
        <dbReference type="ChEBI" id="CHEBI:17154"/>
        <dbReference type="ChEBI" id="CHEBI:29965"/>
        <dbReference type="ChEBI" id="CHEBI:57540"/>
        <dbReference type="ChEBI" id="CHEBI:142554"/>
        <dbReference type="EC" id="2.4.2.31"/>
    </reaction>
</comment>
<accession>A0A7L2W672</accession>
<protein>
    <recommendedName>
        <fullName evidence="10">NAD(P)(+)--arginine ADP-ribosyltransferase</fullName>
        <ecNumber evidence="10">2.4.2.31</ecNumber>
    </recommendedName>
    <alternativeName>
        <fullName evidence="10">Mono(ADP-ribosyl)transferase</fullName>
    </alternativeName>
</protein>
<comment type="similarity">
    <text evidence="1 10">Belongs to the Arg-specific ADP-ribosyltransferase family.</text>
</comment>
<dbReference type="SUPFAM" id="SSF56399">
    <property type="entry name" value="ADP-ribosylation"/>
    <property type="match status" value="1"/>
</dbReference>
<evidence type="ECO:0000256" key="1">
    <source>
        <dbReference type="ARBA" id="ARBA00009558"/>
    </source>
</evidence>
<dbReference type="InterPro" id="IPR000768">
    <property type="entry name" value="ART"/>
</dbReference>
<dbReference type="Gene3D" id="3.90.176.10">
    <property type="entry name" value="Toxin ADP-ribosyltransferase, Chain A, domain 1"/>
    <property type="match status" value="1"/>
</dbReference>
<evidence type="ECO:0000313" key="11">
    <source>
        <dbReference type="EMBL" id="NXS64447.1"/>
    </source>
</evidence>
<feature type="non-terminal residue" evidence="11">
    <location>
        <position position="79"/>
    </location>
</feature>
<keyword evidence="3 10" id="KW-0808">Transferase</keyword>
<dbReference type="EMBL" id="VYZX01034784">
    <property type="protein sequence ID" value="NXS64447.1"/>
    <property type="molecule type" value="Genomic_DNA"/>
</dbReference>
<evidence type="ECO:0000256" key="4">
    <source>
        <dbReference type="ARBA" id="ARBA00022695"/>
    </source>
</evidence>
<keyword evidence="12" id="KW-1185">Reference proteome</keyword>
<evidence type="ECO:0000256" key="6">
    <source>
        <dbReference type="ARBA" id="ARBA00022857"/>
    </source>
</evidence>
<keyword evidence="2 10" id="KW-0328">Glycosyltransferase</keyword>
<dbReference type="AlphaFoldDB" id="A0A7L2W672"/>
<name>A0A7L2W672_9AVES</name>
<evidence type="ECO:0000256" key="10">
    <source>
        <dbReference type="RuleBase" id="RU361228"/>
    </source>
</evidence>
<evidence type="ECO:0000256" key="9">
    <source>
        <dbReference type="ARBA" id="ARBA00047597"/>
    </source>
</evidence>
<dbReference type="GO" id="GO:0016779">
    <property type="term" value="F:nucleotidyltransferase activity"/>
    <property type="evidence" value="ECO:0007669"/>
    <property type="project" value="UniProtKB-KW"/>
</dbReference>
<dbReference type="GO" id="GO:0003950">
    <property type="term" value="F:NAD+ poly-ADP-ribosyltransferase activity"/>
    <property type="evidence" value="ECO:0007669"/>
    <property type="project" value="TreeGrafter"/>
</dbReference>
<evidence type="ECO:0000256" key="5">
    <source>
        <dbReference type="ARBA" id="ARBA00022729"/>
    </source>
</evidence>
<dbReference type="Pfam" id="PF01129">
    <property type="entry name" value="ART"/>
    <property type="match status" value="1"/>
</dbReference>
<evidence type="ECO:0000256" key="2">
    <source>
        <dbReference type="ARBA" id="ARBA00022676"/>
    </source>
</evidence>
<dbReference type="PRINTS" id="PR00970">
    <property type="entry name" value="RIBTRNSFRASE"/>
</dbReference>
<dbReference type="InterPro" id="IPR050999">
    <property type="entry name" value="ADP-ribosyltransferase_ARG"/>
</dbReference>
<gene>
    <name evidence="11" type="primary">Nrt2</name>
    <name evidence="11" type="ORF">BRALEP_R15031</name>
</gene>
<dbReference type="PANTHER" id="PTHR10339">
    <property type="entry name" value="ADP-RIBOSYLTRANSFERASE"/>
    <property type="match status" value="1"/>
</dbReference>